<dbReference type="EMBL" id="AP022605">
    <property type="protein sequence ID" value="BBZ07404.1"/>
    <property type="molecule type" value="Genomic_DNA"/>
</dbReference>
<accession>A0A1X1T7P9</accession>
<dbReference type="SUPFAM" id="SSF55961">
    <property type="entry name" value="Bet v1-like"/>
    <property type="match status" value="1"/>
</dbReference>
<dbReference type="InterPro" id="IPR019587">
    <property type="entry name" value="Polyketide_cyclase/dehydratase"/>
</dbReference>
<gene>
    <name evidence="2" type="ORF">AWC01_10940</name>
    <name evidence="1" type="ORF">MDOR_15730</name>
</gene>
<evidence type="ECO:0000313" key="1">
    <source>
        <dbReference type="EMBL" id="BBZ07404.1"/>
    </source>
</evidence>
<dbReference type="KEGG" id="mdr:MDOR_15730"/>
<dbReference type="EMBL" id="LQOS01000029">
    <property type="protein sequence ID" value="ORV40567.1"/>
    <property type="molecule type" value="Genomic_DNA"/>
</dbReference>
<proteinExistence type="predicted"/>
<dbReference type="Proteomes" id="UP000467201">
    <property type="component" value="Chromosome"/>
</dbReference>
<dbReference type="OrthoDB" id="6624781at2"/>
<protein>
    <submittedName>
        <fullName evidence="2">Polyketide cyclase</fullName>
    </submittedName>
</protein>
<name>A0A1X1T7P9_9MYCO</name>
<reference evidence="1 4" key="2">
    <citation type="journal article" date="2019" name="Emerg. Microbes Infect.">
        <title>Comprehensive subspecies identification of 175 nontuberculous mycobacteria species based on 7547 genomic profiles.</title>
        <authorList>
            <person name="Matsumoto Y."/>
            <person name="Kinjo T."/>
            <person name="Motooka D."/>
            <person name="Nabeya D."/>
            <person name="Jung N."/>
            <person name="Uechi K."/>
            <person name="Horii T."/>
            <person name="Iida T."/>
            <person name="Fujita J."/>
            <person name="Nakamura S."/>
        </authorList>
    </citation>
    <scope>NUCLEOTIDE SEQUENCE [LARGE SCALE GENOMIC DNA]</scope>
    <source>
        <strain evidence="1 4">JCM 12405</strain>
    </source>
</reference>
<keyword evidence="3" id="KW-1185">Reference proteome</keyword>
<sequence>MTECIEVRRVISAPPEAIFEVLCDPQGHVAIDSSGMLQAADGQPVSAVGDTFVVHMDREALNDFPMGKYDVTVAIREFEPNRLIAWTVLGQIRPQIGHVYGYTLEPTAEGTVVTSFYDWSRIDDKWREAGIFPVISETALRATLGILDRAVRRGYVRS</sequence>
<dbReference type="Gene3D" id="3.30.530.20">
    <property type="match status" value="1"/>
</dbReference>
<evidence type="ECO:0000313" key="2">
    <source>
        <dbReference type="EMBL" id="ORV40567.1"/>
    </source>
</evidence>
<dbReference type="STRING" id="126673.AWC01_10940"/>
<dbReference type="InterPro" id="IPR023393">
    <property type="entry name" value="START-like_dom_sf"/>
</dbReference>
<dbReference type="Pfam" id="PF10604">
    <property type="entry name" value="Polyketide_cyc2"/>
    <property type="match status" value="1"/>
</dbReference>
<dbReference type="AlphaFoldDB" id="A0A1X1T7P9"/>
<evidence type="ECO:0000313" key="4">
    <source>
        <dbReference type="Proteomes" id="UP000467201"/>
    </source>
</evidence>
<evidence type="ECO:0000313" key="3">
    <source>
        <dbReference type="Proteomes" id="UP000193564"/>
    </source>
</evidence>
<dbReference type="RefSeq" id="WP_085190863.1">
    <property type="nucleotide sequence ID" value="NZ_AP022605.1"/>
</dbReference>
<reference evidence="1" key="3">
    <citation type="submission" date="2020-02" db="EMBL/GenBank/DDBJ databases">
        <authorList>
            <person name="Matsumoto Y."/>
            <person name="Motooka D."/>
            <person name="Nakamura S."/>
        </authorList>
    </citation>
    <scope>NUCLEOTIDE SEQUENCE</scope>
    <source>
        <strain evidence="1">JCM 12405</strain>
    </source>
</reference>
<reference evidence="2 3" key="1">
    <citation type="submission" date="2016-01" db="EMBL/GenBank/DDBJ databases">
        <title>The new phylogeny of the genus Mycobacterium.</title>
        <authorList>
            <person name="Tarcisio F."/>
            <person name="Conor M."/>
            <person name="Antonella G."/>
            <person name="Elisabetta G."/>
            <person name="Giulia F.S."/>
            <person name="Sara T."/>
            <person name="Anna F."/>
            <person name="Clotilde B."/>
            <person name="Roberto B."/>
            <person name="Veronica D.S."/>
            <person name="Fabio R."/>
            <person name="Monica P."/>
            <person name="Olivier J."/>
            <person name="Enrico T."/>
            <person name="Nicola S."/>
        </authorList>
    </citation>
    <scope>NUCLEOTIDE SEQUENCE [LARGE SCALE GENOMIC DNA]</scope>
    <source>
        <strain evidence="2 3">DSM 44339</strain>
    </source>
</reference>
<organism evidence="2 3">
    <name type="scientific">Mycolicibacterium doricum</name>
    <dbReference type="NCBI Taxonomy" id="126673"/>
    <lineage>
        <taxon>Bacteria</taxon>
        <taxon>Bacillati</taxon>
        <taxon>Actinomycetota</taxon>
        <taxon>Actinomycetes</taxon>
        <taxon>Mycobacteriales</taxon>
        <taxon>Mycobacteriaceae</taxon>
        <taxon>Mycolicibacterium</taxon>
    </lineage>
</organism>
<dbReference type="Proteomes" id="UP000193564">
    <property type="component" value="Unassembled WGS sequence"/>
</dbReference>